<evidence type="ECO:0000256" key="1">
    <source>
        <dbReference type="ARBA" id="ARBA00022679"/>
    </source>
</evidence>
<dbReference type="GO" id="GO:0008168">
    <property type="term" value="F:methyltransferase activity"/>
    <property type="evidence" value="ECO:0007669"/>
    <property type="project" value="UniProtKB-KW"/>
</dbReference>
<evidence type="ECO:0000313" key="4">
    <source>
        <dbReference type="Proteomes" id="UP000237684"/>
    </source>
</evidence>
<accession>A0A2S8SQU7</accession>
<dbReference type="RefSeq" id="WP_106380743.1">
    <property type="nucleotide sequence ID" value="NZ_NIGF01000015.1"/>
</dbReference>
<dbReference type="InterPro" id="IPR041698">
    <property type="entry name" value="Methyltransf_25"/>
</dbReference>
<dbReference type="EMBL" id="NIGF01000015">
    <property type="protein sequence ID" value="PQV63155.1"/>
    <property type="molecule type" value="Genomic_DNA"/>
</dbReference>
<name>A0A2S8SQU7_9BACT</name>
<dbReference type="InterPro" id="IPR029063">
    <property type="entry name" value="SAM-dependent_MTases_sf"/>
</dbReference>
<evidence type="ECO:0000259" key="2">
    <source>
        <dbReference type="Pfam" id="PF13649"/>
    </source>
</evidence>
<keyword evidence="1 3" id="KW-0808">Transferase</keyword>
<dbReference type="Pfam" id="PF13649">
    <property type="entry name" value="Methyltransf_25"/>
    <property type="match status" value="1"/>
</dbReference>
<keyword evidence="3" id="KW-0489">Methyltransferase</keyword>
<dbReference type="PANTHER" id="PTHR43861">
    <property type="entry name" value="TRANS-ACONITATE 2-METHYLTRANSFERASE-RELATED"/>
    <property type="match status" value="1"/>
</dbReference>
<sequence>MSETPANSTKNHSGEFKRWSQLFASPDFYYGTAPGPVARRAVRYHRPLQTLGGTALDAGSGEGQDTRFLAECNYDVTAVEWTSEGVEKSRRLLSEKNLTADLVQADLRFWNTQKRFDLVISINSLQFLGSDAPAALEKLKSVVAPGGVLGISVFGRENAGENPLDGEIYRWTLDEILANFSGWQPFEAARLWQWGASGPQPFVTLIAANF</sequence>
<dbReference type="AlphaFoldDB" id="A0A2S8SQU7"/>
<proteinExistence type="predicted"/>
<reference evidence="3 4" key="1">
    <citation type="journal article" date="2018" name="Syst. Appl. Microbiol.">
        <title>Abditibacterium utsteinense sp. nov., the first cultivated member of candidate phylum FBP, isolated from ice-free Antarctic soil samples.</title>
        <authorList>
            <person name="Tahon G."/>
            <person name="Tytgat B."/>
            <person name="Lebbe L."/>
            <person name="Carlier A."/>
            <person name="Willems A."/>
        </authorList>
    </citation>
    <scope>NUCLEOTIDE SEQUENCE [LARGE SCALE GENOMIC DNA]</scope>
    <source>
        <strain evidence="3 4">LMG 29911</strain>
    </source>
</reference>
<evidence type="ECO:0000313" key="3">
    <source>
        <dbReference type="EMBL" id="PQV63155.1"/>
    </source>
</evidence>
<protein>
    <submittedName>
        <fullName evidence="3">Methyltransferase domain-containing protein</fullName>
    </submittedName>
</protein>
<dbReference type="GO" id="GO:0032259">
    <property type="term" value="P:methylation"/>
    <property type="evidence" value="ECO:0007669"/>
    <property type="project" value="UniProtKB-KW"/>
</dbReference>
<dbReference type="InParanoid" id="A0A2S8SQU7"/>
<organism evidence="3 4">
    <name type="scientific">Abditibacterium utsteinense</name>
    <dbReference type="NCBI Taxonomy" id="1960156"/>
    <lineage>
        <taxon>Bacteria</taxon>
        <taxon>Pseudomonadati</taxon>
        <taxon>Abditibacteriota</taxon>
        <taxon>Abditibacteriia</taxon>
        <taxon>Abditibacteriales</taxon>
        <taxon>Abditibacteriaceae</taxon>
        <taxon>Abditibacterium</taxon>
    </lineage>
</organism>
<dbReference type="Proteomes" id="UP000237684">
    <property type="component" value="Unassembled WGS sequence"/>
</dbReference>
<gene>
    <name evidence="3" type="ORF">B1R32_11563</name>
</gene>
<feature type="domain" description="Methyltransferase" evidence="2">
    <location>
        <begin position="56"/>
        <end position="147"/>
    </location>
</feature>
<dbReference type="CDD" id="cd02440">
    <property type="entry name" value="AdoMet_MTases"/>
    <property type="match status" value="1"/>
</dbReference>
<keyword evidence="4" id="KW-1185">Reference proteome</keyword>
<dbReference type="OrthoDB" id="9786503at2"/>
<comment type="caution">
    <text evidence="3">The sequence shown here is derived from an EMBL/GenBank/DDBJ whole genome shotgun (WGS) entry which is preliminary data.</text>
</comment>
<dbReference type="Gene3D" id="3.40.50.150">
    <property type="entry name" value="Vaccinia Virus protein VP39"/>
    <property type="match status" value="1"/>
</dbReference>
<dbReference type="SUPFAM" id="SSF53335">
    <property type="entry name" value="S-adenosyl-L-methionine-dependent methyltransferases"/>
    <property type="match status" value="1"/>
</dbReference>